<comment type="caution">
    <text evidence="2">The sequence shown here is derived from an EMBL/GenBank/DDBJ whole genome shotgun (WGS) entry which is preliminary data.</text>
</comment>
<accession>A0ABW2YA89</accession>
<dbReference type="EMBL" id="JBHTIF010000001">
    <property type="protein sequence ID" value="MFD0724828.1"/>
    <property type="molecule type" value="Genomic_DNA"/>
</dbReference>
<name>A0ABW2YA89_9GAMM</name>
<evidence type="ECO:0000259" key="1">
    <source>
        <dbReference type="Pfam" id="PF14243"/>
    </source>
</evidence>
<feature type="domain" description="ATP-grasp" evidence="1">
    <location>
        <begin position="65"/>
        <end position="252"/>
    </location>
</feature>
<dbReference type="Pfam" id="PF14243">
    <property type="entry name" value="R2K_3"/>
    <property type="match status" value="1"/>
</dbReference>
<gene>
    <name evidence="2" type="ORF">ACFQ0E_04365</name>
</gene>
<dbReference type="InterPro" id="IPR025643">
    <property type="entry name" value="R2K_3"/>
</dbReference>
<dbReference type="RefSeq" id="WP_386822467.1">
    <property type="nucleotide sequence ID" value="NZ_JBHTIF010000001.1"/>
</dbReference>
<evidence type="ECO:0000313" key="3">
    <source>
        <dbReference type="Proteomes" id="UP001597110"/>
    </source>
</evidence>
<keyword evidence="3" id="KW-1185">Reference proteome</keyword>
<dbReference type="Proteomes" id="UP001597110">
    <property type="component" value="Unassembled WGS sequence"/>
</dbReference>
<sequence>MHWILQTNLFKETEWDSLVGALERFDLPYSVHKVIPFVGELEPAPVLQDAKAVCFGSYSMRHAAKAHGWTPGVYDLFDQDFHAQLAAWGDRMLNADSRVLAFQDVRLEGPTFLRPIDDSKYFAGRVFDVDEFEAWRQRVCDLDEDYGTSLSPTTQVQLCVPKTIHAEYRYWIVGGEIATKSLYKLGRRVVYSSDVDDRLDAFVMQAVTDWQPHRAFVIDVCDTPDGPRIVEINTINSAGFYAGDVQRLVAALEELER</sequence>
<evidence type="ECO:0000313" key="2">
    <source>
        <dbReference type="EMBL" id="MFD0724828.1"/>
    </source>
</evidence>
<organism evidence="2 3">
    <name type="scientific">Lysobacter brunescens</name>
    <dbReference type="NCBI Taxonomy" id="262323"/>
    <lineage>
        <taxon>Bacteria</taxon>
        <taxon>Pseudomonadati</taxon>
        <taxon>Pseudomonadota</taxon>
        <taxon>Gammaproteobacteria</taxon>
        <taxon>Lysobacterales</taxon>
        <taxon>Lysobacteraceae</taxon>
        <taxon>Lysobacter</taxon>
    </lineage>
</organism>
<protein>
    <submittedName>
        <fullName evidence="2">ATP-grasp domain-containing protein</fullName>
    </submittedName>
</protein>
<reference evidence="3" key="1">
    <citation type="journal article" date="2019" name="Int. J. Syst. Evol. Microbiol.">
        <title>The Global Catalogue of Microorganisms (GCM) 10K type strain sequencing project: providing services to taxonomists for standard genome sequencing and annotation.</title>
        <authorList>
            <consortium name="The Broad Institute Genomics Platform"/>
            <consortium name="The Broad Institute Genome Sequencing Center for Infectious Disease"/>
            <person name="Wu L."/>
            <person name="Ma J."/>
        </authorList>
    </citation>
    <scope>NUCLEOTIDE SEQUENCE [LARGE SCALE GENOMIC DNA]</scope>
    <source>
        <strain evidence="3">CCUG 55585</strain>
    </source>
</reference>
<proteinExistence type="predicted"/>